<gene>
    <name evidence="9" type="ORF">SAMN05421580_11081</name>
</gene>
<dbReference type="CDD" id="cd07035">
    <property type="entry name" value="TPP_PYR_POX_like"/>
    <property type="match status" value="1"/>
</dbReference>
<dbReference type="Gene3D" id="3.40.50.1220">
    <property type="entry name" value="TPP-binding domain"/>
    <property type="match status" value="1"/>
</dbReference>
<comment type="cofactor">
    <cofactor evidence="1">
        <name>thiamine diphosphate</name>
        <dbReference type="ChEBI" id="CHEBI:58937"/>
    </cofactor>
</comment>
<feature type="domain" description="Thiamine pyrophosphate enzyme N-terminal TPP-binding" evidence="8">
    <location>
        <begin position="15"/>
        <end position="123"/>
    </location>
</feature>
<evidence type="ECO:0000256" key="2">
    <source>
        <dbReference type="ARBA" id="ARBA00007812"/>
    </source>
</evidence>
<evidence type="ECO:0000256" key="1">
    <source>
        <dbReference type="ARBA" id="ARBA00001964"/>
    </source>
</evidence>
<dbReference type="InterPro" id="IPR045229">
    <property type="entry name" value="TPP_enz"/>
</dbReference>
<dbReference type="AlphaFoldDB" id="A0A1N7PKH4"/>
<dbReference type="Proteomes" id="UP000186221">
    <property type="component" value="Unassembled WGS sequence"/>
</dbReference>
<dbReference type="EMBL" id="FTOG01000010">
    <property type="protein sequence ID" value="SIT11114.1"/>
    <property type="molecule type" value="Genomic_DNA"/>
</dbReference>
<dbReference type="GO" id="GO:0005948">
    <property type="term" value="C:acetolactate synthase complex"/>
    <property type="evidence" value="ECO:0007669"/>
    <property type="project" value="TreeGrafter"/>
</dbReference>
<dbReference type="GO" id="GO:0009097">
    <property type="term" value="P:isoleucine biosynthetic process"/>
    <property type="evidence" value="ECO:0007669"/>
    <property type="project" value="TreeGrafter"/>
</dbReference>
<keyword evidence="3" id="KW-0808">Transferase</keyword>
<dbReference type="GO" id="GO:0009099">
    <property type="term" value="P:L-valine biosynthetic process"/>
    <property type="evidence" value="ECO:0007669"/>
    <property type="project" value="TreeGrafter"/>
</dbReference>
<dbReference type="InterPro" id="IPR012000">
    <property type="entry name" value="Thiamin_PyroP_enz_cen_dom"/>
</dbReference>
<dbReference type="InterPro" id="IPR011766">
    <property type="entry name" value="TPP_enzyme_TPP-bd"/>
</dbReference>
<dbReference type="GO" id="GO:0050660">
    <property type="term" value="F:flavin adenine dinucleotide binding"/>
    <property type="evidence" value="ECO:0007669"/>
    <property type="project" value="TreeGrafter"/>
</dbReference>
<organism evidence="9 10">
    <name type="scientific">Rhodobacter aestuarii</name>
    <dbReference type="NCBI Taxonomy" id="453582"/>
    <lineage>
        <taxon>Bacteria</taxon>
        <taxon>Pseudomonadati</taxon>
        <taxon>Pseudomonadota</taxon>
        <taxon>Alphaproteobacteria</taxon>
        <taxon>Rhodobacterales</taxon>
        <taxon>Rhodobacter group</taxon>
        <taxon>Rhodobacter</taxon>
    </lineage>
</organism>
<keyword evidence="10" id="KW-1185">Reference proteome</keyword>
<dbReference type="InterPro" id="IPR029061">
    <property type="entry name" value="THDP-binding"/>
</dbReference>
<feature type="domain" description="Thiamine pyrophosphate enzyme TPP-binding" evidence="7">
    <location>
        <begin position="413"/>
        <end position="567"/>
    </location>
</feature>
<proteinExistence type="inferred from homology"/>
<keyword evidence="4 5" id="KW-0786">Thiamine pyrophosphate</keyword>
<dbReference type="InterPro" id="IPR000399">
    <property type="entry name" value="TPP-bd_CS"/>
</dbReference>
<dbReference type="PANTHER" id="PTHR18968:SF13">
    <property type="entry name" value="ACETOLACTATE SYNTHASE CATALYTIC SUBUNIT, MITOCHONDRIAL"/>
    <property type="match status" value="1"/>
</dbReference>
<sequence>MVTTHIEPGKDLISNQLCRYLEGRGVKHVFGLCGHTNIAVLAAMAESGIEFVNVRHEQIASHAADGYARVTGKASVVLSHLSPGLTNAATGVANAALDCIPMVVIAGDIPSYYYGKHPHQEVNLHADGSQYEIYRPFVKRAWRVDTPELLPEIMEKAFALAESGQPGPVLVNVPMDYFSAQVPNALWDRLSANAKELRKPSLDDETAREIVGKLLSAERPVIYAGGGVALAKAWDELKALVDHLQLPVAHSLMGKGCLPDDHPLVLGMTGFWGTSFTNAQTLGADWLLALGSRFKEADSSSWYPEYTFDIGPGKTSLIHIDIEPQEIGRNYPVDIGAVADLKAALKVLVRVAKEMCPEGVQRPELVAEIAKFRAEFKASNTAMQTSDAFPMMPERILADLRAAMPRDAILTSDVGWNKNGVAQQFDIYTPGSILIPGGFATMGFGPPAAVGAKVAAPDRVVISLVGDGGFGQNPAVLATAAAEGLAVIWVVMNNNAFGTIAGLQKAHYDLTYGTTFQKAESPLEQTPDYAAIARAYGVEGVRVASAAEFKPALEAAIASGKPTVIDVAMINNPTPTSGHWNILDIYSPEGGVGHVTTD</sequence>
<dbReference type="GO" id="GO:0003984">
    <property type="term" value="F:acetolactate synthase activity"/>
    <property type="evidence" value="ECO:0007669"/>
    <property type="project" value="TreeGrafter"/>
</dbReference>
<evidence type="ECO:0000256" key="5">
    <source>
        <dbReference type="RuleBase" id="RU362132"/>
    </source>
</evidence>
<evidence type="ECO:0000313" key="9">
    <source>
        <dbReference type="EMBL" id="SIT11114.1"/>
    </source>
</evidence>
<dbReference type="Pfam" id="PF02776">
    <property type="entry name" value="TPP_enzyme_N"/>
    <property type="match status" value="1"/>
</dbReference>
<dbReference type="PANTHER" id="PTHR18968">
    <property type="entry name" value="THIAMINE PYROPHOSPHATE ENZYMES"/>
    <property type="match status" value="1"/>
</dbReference>
<dbReference type="RefSeq" id="WP_076485815.1">
    <property type="nucleotide sequence ID" value="NZ_FTOG01000010.1"/>
</dbReference>
<evidence type="ECO:0000256" key="4">
    <source>
        <dbReference type="ARBA" id="ARBA00023052"/>
    </source>
</evidence>
<dbReference type="GO" id="GO:0000287">
    <property type="term" value="F:magnesium ion binding"/>
    <property type="evidence" value="ECO:0007669"/>
    <property type="project" value="InterPro"/>
</dbReference>
<evidence type="ECO:0000313" key="10">
    <source>
        <dbReference type="Proteomes" id="UP000186221"/>
    </source>
</evidence>
<accession>A0A1N7PKH4</accession>
<dbReference type="InterPro" id="IPR029035">
    <property type="entry name" value="DHS-like_NAD/FAD-binding_dom"/>
</dbReference>
<protein>
    <submittedName>
        <fullName evidence="9">Acetolactate synthase-1/2/3 large subunit</fullName>
    </submittedName>
</protein>
<evidence type="ECO:0000259" key="7">
    <source>
        <dbReference type="Pfam" id="PF02775"/>
    </source>
</evidence>
<dbReference type="CDD" id="cd00568">
    <property type="entry name" value="TPP_enzymes"/>
    <property type="match status" value="1"/>
</dbReference>
<feature type="domain" description="Thiamine pyrophosphate enzyme central" evidence="6">
    <location>
        <begin position="209"/>
        <end position="348"/>
    </location>
</feature>
<dbReference type="GO" id="GO:0030976">
    <property type="term" value="F:thiamine pyrophosphate binding"/>
    <property type="evidence" value="ECO:0007669"/>
    <property type="project" value="InterPro"/>
</dbReference>
<evidence type="ECO:0000256" key="3">
    <source>
        <dbReference type="ARBA" id="ARBA00022679"/>
    </source>
</evidence>
<dbReference type="PROSITE" id="PS00187">
    <property type="entry name" value="TPP_ENZYMES"/>
    <property type="match status" value="1"/>
</dbReference>
<dbReference type="SUPFAM" id="SSF52467">
    <property type="entry name" value="DHS-like NAD/FAD-binding domain"/>
    <property type="match status" value="1"/>
</dbReference>
<dbReference type="STRING" id="453582.SAMN05421580_11081"/>
<dbReference type="FunFam" id="3.40.50.970:FF:000007">
    <property type="entry name" value="Acetolactate synthase"/>
    <property type="match status" value="1"/>
</dbReference>
<dbReference type="OrthoDB" id="4494979at2"/>
<dbReference type="SUPFAM" id="SSF52518">
    <property type="entry name" value="Thiamin diphosphate-binding fold (THDP-binding)"/>
    <property type="match status" value="2"/>
</dbReference>
<dbReference type="Pfam" id="PF00205">
    <property type="entry name" value="TPP_enzyme_M"/>
    <property type="match status" value="1"/>
</dbReference>
<dbReference type="Gene3D" id="3.40.50.970">
    <property type="match status" value="2"/>
</dbReference>
<reference evidence="10" key="1">
    <citation type="submission" date="2017-01" db="EMBL/GenBank/DDBJ databases">
        <authorList>
            <person name="Varghese N."/>
            <person name="Submissions S."/>
        </authorList>
    </citation>
    <scope>NUCLEOTIDE SEQUENCE [LARGE SCALE GENOMIC DNA]</scope>
    <source>
        <strain evidence="10">DSM 19945</strain>
    </source>
</reference>
<name>A0A1N7PKH4_9RHOB</name>
<evidence type="ECO:0000259" key="8">
    <source>
        <dbReference type="Pfam" id="PF02776"/>
    </source>
</evidence>
<dbReference type="InterPro" id="IPR012001">
    <property type="entry name" value="Thiamin_PyroP_enz_TPP-bd_dom"/>
</dbReference>
<evidence type="ECO:0000259" key="6">
    <source>
        <dbReference type="Pfam" id="PF00205"/>
    </source>
</evidence>
<dbReference type="Pfam" id="PF02775">
    <property type="entry name" value="TPP_enzyme_C"/>
    <property type="match status" value="1"/>
</dbReference>
<comment type="similarity">
    <text evidence="2 5">Belongs to the TPP enzyme family.</text>
</comment>